<feature type="active site" description="Proton acceptor" evidence="6">
    <location>
        <position position="385"/>
    </location>
</feature>
<dbReference type="SFLD" id="SFLDG00178">
    <property type="entry name" value="enolase"/>
    <property type="match status" value="1"/>
</dbReference>
<dbReference type="SFLD" id="SFLDS00001">
    <property type="entry name" value="Enolase"/>
    <property type="match status" value="1"/>
</dbReference>
<feature type="non-terminal residue" evidence="11">
    <location>
        <position position="466"/>
    </location>
</feature>
<feature type="binding site" evidence="7">
    <location>
        <begin position="412"/>
        <end position="415"/>
    </location>
    <ligand>
        <name>substrate</name>
    </ligand>
</feature>
<dbReference type="Gene3D" id="3.30.390.10">
    <property type="entry name" value="Enolase-like, N-terminal domain"/>
    <property type="match status" value="1"/>
</dbReference>
<dbReference type="HAMAP" id="MF_00318">
    <property type="entry name" value="Enolase"/>
    <property type="match status" value="1"/>
</dbReference>
<dbReference type="PRINTS" id="PR00148">
    <property type="entry name" value="ENOLASE"/>
</dbReference>
<evidence type="ECO:0000256" key="2">
    <source>
        <dbReference type="ARBA" id="ARBA00009604"/>
    </source>
</evidence>
<evidence type="ECO:0000313" key="12">
    <source>
        <dbReference type="Proteomes" id="UP000051530"/>
    </source>
</evidence>
<dbReference type="PANTHER" id="PTHR11902">
    <property type="entry name" value="ENOLASE"/>
    <property type="match status" value="1"/>
</dbReference>
<feature type="active site" description="Proton donor" evidence="6">
    <location>
        <position position="246"/>
    </location>
</feature>
<keyword evidence="4" id="KW-0324">Glycolysis</keyword>
<evidence type="ECO:0000256" key="6">
    <source>
        <dbReference type="PIRSR" id="PIRSR001400-1"/>
    </source>
</evidence>
<sequence length="466" mass="52722">MTKNIISKIKRIKFDKIYSSRGLPTIKCTVFTGENKQFEASCPSGASTGSKEAAVVTNGQLLKEQNTEENEIIRKYNDKDVELVIKQAEEALIPEILKYNCSNIYEFDQLIKKIDGTENYSKYGANIVLPLSICMARLIADQKNLPLYEYLEKEYDFIERTETFTNLQDAIANTSQNIVEKNFPSPNFNILNGGAHSGNEMPFQEIMVNFSGNYDEALRKATIFYNHLKKVISTTYGSIYTGYGDEGGYMPPIKTLDEAIDLIRKTNLDLKFKDLRIAVDSAANDFYSNQKYNFNVSETETGQIHAVSYNGEEMVQFYLDILEKYPEIYLLEDPFAEEDIESWKSLTASLKETKKLILGDDLVVTNPKIIQNAISDGWCNSVLIKPNQIGCVSDTLTAIRLAHDNGFKCMVSHRSGETEDDFIADLCIGASTDFIKSGSPRGERLIKYNKILKIYNDKILKINNET</sequence>
<gene>
    <name evidence="11" type="ORF">M153_21200012089</name>
</gene>
<feature type="domain" description="Enolase C-terminal TIM barrel" evidence="9">
    <location>
        <begin position="180"/>
        <end position="465"/>
    </location>
</feature>
<dbReference type="GO" id="GO:0004634">
    <property type="term" value="F:phosphopyruvate hydratase activity"/>
    <property type="evidence" value="ECO:0007669"/>
    <property type="project" value="UniProtKB-EC"/>
</dbReference>
<evidence type="ECO:0000256" key="1">
    <source>
        <dbReference type="ARBA" id="ARBA00005031"/>
    </source>
</evidence>
<dbReference type="Pfam" id="PF00113">
    <property type="entry name" value="Enolase_C"/>
    <property type="match status" value="1"/>
</dbReference>
<dbReference type="SMART" id="SM01193">
    <property type="entry name" value="Enolase_N"/>
    <property type="match status" value="1"/>
</dbReference>
<comment type="pathway">
    <text evidence="1">Carbohydrate degradation; glycolysis; pyruvate from D-glyceraldehyde 3-phosphate: step 4/5.</text>
</comment>
<evidence type="ECO:0000256" key="7">
    <source>
        <dbReference type="PIRSR" id="PIRSR001400-2"/>
    </source>
</evidence>
<evidence type="ECO:0000256" key="8">
    <source>
        <dbReference type="PIRSR" id="PIRSR001400-3"/>
    </source>
</evidence>
<dbReference type="InterPro" id="IPR036849">
    <property type="entry name" value="Enolase-like_C_sf"/>
</dbReference>
<keyword evidence="8" id="KW-0460">Magnesium</keyword>
<feature type="binding site" evidence="8">
    <location>
        <position position="360"/>
    </location>
    <ligand>
        <name>Mg(2+)</name>
        <dbReference type="ChEBI" id="CHEBI:18420"/>
    </ligand>
</feature>
<dbReference type="UniPathway" id="UPA00109">
    <property type="reaction ID" value="UER00187"/>
</dbReference>
<evidence type="ECO:0000256" key="3">
    <source>
        <dbReference type="ARBA" id="ARBA00012058"/>
    </source>
</evidence>
<feature type="binding site" evidence="7">
    <location>
        <position position="196"/>
    </location>
    <ligand>
        <name>substrate</name>
    </ligand>
</feature>
<dbReference type="OrthoDB" id="1739814at2759"/>
<organism evidence="11 12">
    <name type="scientific">Pseudoloma neurophilia</name>
    <dbReference type="NCBI Taxonomy" id="146866"/>
    <lineage>
        <taxon>Eukaryota</taxon>
        <taxon>Fungi</taxon>
        <taxon>Fungi incertae sedis</taxon>
        <taxon>Microsporidia</taxon>
        <taxon>Pseudoloma</taxon>
    </lineage>
</organism>
<name>A0A0R0M895_9MICR</name>
<dbReference type="InterPro" id="IPR020810">
    <property type="entry name" value="Enolase_C"/>
</dbReference>
<dbReference type="SUPFAM" id="SSF51604">
    <property type="entry name" value="Enolase C-terminal domain-like"/>
    <property type="match status" value="1"/>
</dbReference>
<dbReference type="InterPro" id="IPR020811">
    <property type="entry name" value="Enolase_N"/>
</dbReference>
<dbReference type="GO" id="GO:0000015">
    <property type="term" value="C:phosphopyruvate hydratase complex"/>
    <property type="evidence" value="ECO:0007669"/>
    <property type="project" value="InterPro"/>
</dbReference>
<comment type="caution">
    <text evidence="11">The sequence shown here is derived from an EMBL/GenBank/DDBJ whole genome shotgun (WGS) entry which is preliminary data.</text>
</comment>
<feature type="binding site" evidence="7">
    <location>
        <position position="436"/>
    </location>
    <ligand>
        <name>substrate</name>
    </ligand>
</feature>
<dbReference type="PANTHER" id="PTHR11902:SF6">
    <property type="entry name" value="ENOLASE"/>
    <property type="match status" value="1"/>
</dbReference>
<feature type="binding site" evidence="8">
    <location>
        <position position="320"/>
    </location>
    <ligand>
        <name>Mg(2+)</name>
        <dbReference type="ChEBI" id="CHEBI:18420"/>
    </ligand>
</feature>
<dbReference type="SFLD" id="SFLDF00002">
    <property type="entry name" value="enolase"/>
    <property type="match status" value="1"/>
</dbReference>
<dbReference type="InterPro" id="IPR029017">
    <property type="entry name" value="Enolase-like_N"/>
</dbReference>
<comment type="cofactor">
    <cofactor evidence="8">
        <name>Mg(2+)</name>
        <dbReference type="ChEBI" id="CHEBI:18420"/>
    </cofactor>
    <text evidence="8">Mg(2+) is required for catalysis and for stabilizing the dimer.</text>
</comment>
<protein>
    <recommendedName>
        <fullName evidence="3">phosphopyruvate hydratase</fullName>
        <ecNumber evidence="3">4.2.1.11</ecNumber>
    </recommendedName>
</protein>
<evidence type="ECO:0000313" key="11">
    <source>
        <dbReference type="EMBL" id="KRH94555.1"/>
    </source>
</evidence>
<dbReference type="VEuPathDB" id="MicrosporidiaDB:M153_21200012089"/>
<feature type="binding site" evidence="8">
    <location>
        <position position="332"/>
    </location>
    <ligand>
        <name>Mg(2+)</name>
        <dbReference type="ChEBI" id="CHEBI:18420"/>
    </ligand>
</feature>
<feature type="domain" description="Enolase N-terminal" evidence="10">
    <location>
        <begin position="9"/>
        <end position="151"/>
    </location>
</feature>
<keyword evidence="8" id="KW-0479">Metal-binding</keyword>
<dbReference type="Pfam" id="PF03952">
    <property type="entry name" value="Enolase_N"/>
    <property type="match status" value="1"/>
</dbReference>
<dbReference type="EC" id="4.2.1.11" evidence="3"/>
<evidence type="ECO:0000256" key="4">
    <source>
        <dbReference type="ARBA" id="ARBA00023152"/>
    </source>
</evidence>
<dbReference type="Gene3D" id="3.20.20.120">
    <property type="entry name" value="Enolase-like C-terminal domain"/>
    <property type="match status" value="1"/>
</dbReference>
<dbReference type="GO" id="GO:0000287">
    <property type="term" value="F:magnesium ion binding"/>
    <property type="evidence" value="ECO:0007669"/>
    <property type="project" value="InterPro"/>
</dbReference>
<dbReference type="InterPro" id="IPR000941">
    <property type="entry name" value="Enolase"/>
</dbReference>
<keyword evidence="5" id="KW-0456">Lyase</keyword>
<dbReference type="EMBL" id="LGUB01000059">
    <property type="protein sequence ID" value="KRH94555.1"/>
    <property type="molecule type" value="Genomic_DNA"/>
</dbReference>
<evidence type="ECO:0000259" key="9">
    <source>
        <dbReference type="SMART" id="SM01192"/>
    </source>
</evidence>
<keyword evidence="12" id="KW-1185">Reference proteome</keyword>
<evidence type="ECO:0000259" key="10">
    <source>
        <dbReference type="SMART" id="SM01193"/>
    </source>
</evidence>
<feature type="binding site" evidence="7">
    <location>
        <position position="360"/>
    </location>
    <ligand>
        <name>substrate</name>
    </ligand>
</feature>
<dbReference type="SMART" id="SM01192">
    <property type="entry name" value="Enolase_C"/>
    <property type="match status" value="1"/>
</dbReference>
<accession>A0A0R0M895</accession>
<evidence type="ECO:0000256" key="5">
    <source>
        <dbReference type="ARBA" id="ARBA00023239"/>
    </source>
</evidence>
<dbReference type="AlphaFoldDB" id="A0A0R0M895"/>
<dbReference type="Proteomes" id="UP000051530">
    <property type="component" value="Unassembled WGS sequence"/>
</dbReference>
<proteinExistence type="inferred from homology"/>
<dbReference type="PIRSF" id="PIRSF001400">
    <property type="entry name" value="Enolase"/>
    <property type="match status" value="1"/>
</dbReference>
<dbReference type="GO" id="GO:0006096">
    <property type="term" value="P:glycolytic process"/>
    <property type="evidence" value="ECO:0007669"/>
    <property type="project" value="UniProtKB-UniPathway"/>
</dbReference>
<feature type="binding site" evidence="7">
    <location>
        <position position="205"/>
    </location>
    <ligand>
        <name>substrate</name>
    </ligand>
</feature>
<comment type="similarity">
    <text evidence="2">Belongs to the enolase family.</text>
</comment>
<feature type="binding site" evidence="7">
    <location>
        <position position="332"/>
    </location>
    <ligand>
        <name>substrate</name>
    </ligand>
</feature>
<reference evidence="11 12" key="1">
    <citation type="submission" date="2015-07" db="EMBL/GenBank/DDBJ databases">
        <title>The genome of Pseudoloma neurophilia, a relevant intracellular parasite of the zebrafish.</title>
        <authorList>
            <person name="Ndikumana S."/>
            <person name="Pelin A."/>
            <person name="Sanders J."/>
            <person name="Corradi N."/>
        </authorList>
    </citation>
    <scope>NUCLEOTIDE SEQUENCE [LARGE SCALE GENOMIC DNA]</scope>
    <source>
        <strain evidence="11 12">MK1</strain>
    </source>
</reference>
<dbReference type="SUPFAM" id="SSF54826">
    <property type="entry name" value="Enolase N-terminal domain-like"/>
    <property type="match status" value="1"/>
</dbReference>